<dbReference type="InterPro" id="IPR012296">
    <property type="entry name" value="Nuclease_put_TT1808"/>
</dbReference>
<proteinExistence type="predicted"/>
<dbReference type="InterPro" id="IPR008538">
    <property type="entry name" value="Uma2"/>
</dbReference>
<dbReference type="GO" id="GO:0004519">
    <property type="term" value="F:endonuclease activity"/>
    <property type="evidence" value="ECO:0007669"/>
    <property type="project" value="UniProtKB-KW"/>
</dbReference>
<protein>
    <submittedName>
        <fullName evidence="2">Uma2 family endonuclease</fullName>
    </submittedName>
</protein>
<dbReference type="EMBL" id="JACXAE010000074">
    <property type="protein sequence ID" value="MBD2774999.1"/>
    <property type="molecule type" value="Genomic_DNA"/>
</dbReference>
<dbReference type="Proteomes" id="UP000629098">
    <property type="component" value="Unassembled WGS sequence"/>
</dbReference>
<dbReference type="CDD" id="cd06260">
    <property type="entry name" value="DUF820-like"/>
    <property type="match status" value="1"/>
</dbReference>
<evidence type="ECO:0000313" key="2">
    <source>
        <dbReference type="EMBL" id="MBD2774999.1"/>
    </source>
</evidence>
<comment type="caution">
    <text evidence="2">The sequence shown here is derived from an EMBL/GenBank/DDBJ whole genome shotgun (WGS) entry which is preliminary data.</text>
</comment>
<keyword evidence="3" id="KW-1185">Reference proteome</keyword>
<dbReference type="RefSeq" id="WP_190832806.1">
    <property type="nucleotide sequence ID" value="NZ_CAWPPI010000074.1"/>
</dbReference>
<keyword evidence="2" id="KW-0255">Endonuclease</keyword>
<dbReference type="PANTHER" id="PTHR35400">
    <property type="entry name" value="SLR1083 PROTEIN"/>
    <property type="match status" value="1"/>
</dbReference>
<keyword evidence="2" id="KW-0540">Nuclease</keyword>
<feature type="domain" description="Putative restriction endonuclease" evidence="1">
    <location>
        <begin position="21"/>
        <end position="195"/>
    </location>
</feature>
<keyword evidence="2" id="KW-0378">Hydrolase</keyword>
<dbReference type="InterPro" id="IPR011335">
    <property type="entry name" value="Restrct_endonuc-II-like"/>
</dbReference>
<gene>
    <name evidence="2" type="ORF">ICL16_23770</name>
</gene>
<sequence length="215" mass="24283">MVNLPPITETIPINTWVEATWEDFLTFADEPTLKGAKLYYDDGYMRIEISPLSSVYAQDNTIVSNVIVLYAAIKNIPIKRLTNTFFKKVEVHELQPDIAFYIGKKPLPPQNNSSVNLNESNPPTLIVEIASSSLEDDTERKQKLYQRLGVQEYWVVDVNACKVIANLLSATQNTLIRESQVLPGLEIALVEEALKRSLTDDDGAITRWLLAKFNQ</sequence>
<dbReference type="AlphaFoldDB" id="A0A8J6XFT6"/>
<evidence type="ECO:0000259" key="1">
    <source>
        <dbReference type="Pfam" id="PF05685"/>
    </source>
</evidence>
<dbReference type="SUPFAM" id="SSF52980">
    <property type="entry name" value="Restriction endonuclease-like"/>
    <property type="match status" value="1"/>
</dbReference>
<accession>A0A8J6XFT6</accession>
<dbReference type="Gene3D" id="3.90.1570.10">
    <property type="entry name" value="tt1808, chain A"/>
    <property type="match status" value="1"/>
</dbReference>
<name>A0A8J6XFT6_9CYAN</name>
<organism evidence="2 3">
    <name type="scientific">Iningainema tapete BLCC-T55</name>
    <dbReference type="NCBI Taxonomy" id="2748662"/>
    <lineage>
        <taxon>Bacteria</taxon>
        <taxon>Bacillati</taxon>
        <taxon>Cyanobacteriota</taxon>
        <taxon>Cyanophyceae</taxon>
        <taxon>Nostocales</taxon>
        <taxon>Scytonemataceae</taxon>
        <taxon>Iningainema tapete</taxon>
    </lineage>
</organism>
<dbReference type="Pfam" id="PF05685">
    <property type="entry name" value="Uma2"/>
    <property type="match status" value="1"/>
</dbReference>
<evidence type="ECO:0000313" key="3">
    <source>
        <dbReference type="Proteomes" id="UP000629098"/>
    </source>
</evidence>
<dbReference type="PANTHER" id="PTHR35400:SF1">
    <property type="entry name" value="SLR1083 PROTEIN"/>
    <property type="match status" value="1"/>
</dbReference>
<reference evidence="2" key="1">
    <citation type="submission" date="2020-09" db="EMBL/GenBank/DDBJ databases">
        <title>Iningainema tapete sp. nov. (Scytonemataceae, Cyanobacteria) from greenhouses in central Florida (USA) produces two types of nodularin with biosynthetic potential for microcystin-LR and anabaenopeptins.</title>
        <authorList>
            <person name="Berthold D.E."/>
            <person name="Lefler F.W."/>
            <person name="Huang I.-S."/>
            <person name="Abdulla H."/>
            <person name="Zimba P.V."/>
            <person name="Laughinghouse H.D. IV."/>
        </authorList>
    </citation>
    <scope>NUCLEOTIDE SEQUENCE</scope>
    <source>
        <strain evidence="2">BLCCT55</strain>
    </source>
</reference>